<proteinExistence type="predicted"/>
<comment type="caution">
    <text evidence="2">The sequence shown here is derived from an EMBL/GenBank/DDBJ whole genome shotgun (WGS) entry which is preliminary data.</text>
</comment>
<reference evidence="2" key="2">
    <citation type="journal article" date="2023" name="Plants (Basel)">
        <title>Annotation of the Turnera subulata (Passifloraceae) Draft Genome Reveals the S-Locus Evolved after the Divergence of Turneroideae from Passifloroideae in a Stepwise Manner.</title>
        <authorList>
            <person name="Henning P.M."/>
            <person name="Roalson E.H."/>
            <person name="Mir W."/>
            <person name="McCubbin A.G."/>
            <person name="Shore J.S."/>
        </authorList>
    </citation>
    <scope>NUCLEOTIDE SEQUENCE</scope>
    <source>
        <strain evidence="2">F60SS</strain>
    </source>
</reference>
<dbReference type="PANTHER" id="PTHR31934">
    <property type="entry name" value="ALPHA/BETA-HYDROLASES SUPERFAMILY PROTEIN"/>
    <property type="match status" value="1"/>
</dbReference>
<protein>
    <submittedName>
        <fullName evidence="2">Uncharacterized protein</fullName>
    </submittedName>
</protein>
<feature type="compositionally biased region" description="Acidic residues" evidence="1">
    <location>
        <begin position="205"/>
        <end position="218"/>
    </location>
</feature>
<dbReference type="AlphaFoldDB" id="A0A9Q0FBG0"/>
<gene>
    <name evidence="2" type="ORF">Tsubulata_040245</name>
</gene>
<sequence>MATTGQIPSTGTVATSTANNKPVILRVKRKSFQSPLDAMWLEINERPSKRAALDLEKLSITDTEFRAKKVFVKHVETVTSSDASMDLLQSFVTSSGDVGERKRKSKSEEQKRSFKDETASAINARFEQISIRGKQELSSDRALHDMCHFFDVVRIDMEESLSEDQKLLLSYLPLLQEFIPSAAAEVASGLSGYMPKAENHPFNEYPDEESDEEDEEQTEASNESDEKTDASNEASDGLSAEEEDGNGVFLIYPPENCLELIELVRICGS</sequence>
<dbReference type="Proteomes" id="UP001141552">
    <property type="component" value="Unassembled WGS sequence"/>
</dbReference>
<organism evidence="2 3">
    <name type="scientific">Turnera subulata</name>
    <dbReference type="NCBI Taxonomy" id="218843"/>
    <lineage>
        <taxon>Eukaryota</taxon>
        <taxon>Viridiplantae</taxon>
        <taxon>Streptophyta</taxon>
        <taxon>Embryophyta</taxon>
        <taxon>Tracheophyta</taxon>
        <taxon>Spermatophyta</taxon>
        <taxon>Magnoliopsida</taxon>
        <taxon>eudicotyledons</taxon>
        <taxon>Gunneridae</taxon>
        <taxon>Pentapetalae</taxon>
        <taxon>rosids</taxon>
        <taxon>fabids</taxon>
        <taxon>Malpighiales</taxon>
        <taxon>Passifloraceae</taxon>
        <taxon>Turnera</taxon>
    </lineage>
</organism>
<dbReference type="EMBL" id="JAKUCV010006379">
    <property type="protein sequence ID" value="KAJ4827660.1"/>
    <property type="molecule type" value="Genomic_DNA"/>
</dbReference>
<dbReference type="OrthoDB" id="6255506at2759"/>
<keyword evidence="3" id="KW-1185">Reference proteome</keyword>
<evidence type="ECO:0000313" key="2">
    <source>
        <dbReference type="EMBL" id="KAJ4827660.1"/>
    </source>
</evidence>
<dbReference type="PANTHER" id="PTHR31934:SF2">
    <property type="entry name" value="RNA-DIRECTED DNA METHYLATION 4"/>
    <property type="match status" value="1"/>
</dbReference>
<name>A0A9Q0FBG0_9ROSI</name>
<reference evidence="2" key="1">
    <citation type="submission" date="2022-02" db="EMBL/GenBank/DDBJ databases">
        <authorList>
            <person name="Henning P.M."/>
            <person name="McCubbin A.G."/>
            <person name="Shore J.S."/>
        </authorList>
    </citation>
    <scope>NUCLEOTIDE SEQUENCE</scope>
    <source>
        <strain evidence="2">F60SS</strain>
        <tissue evidence="2">Leaves</tissue>
    </source>
</reference>
<accession>A0A9Q0FBG0</accession>
<evidence type="ECO:0000256" key="1">
    <source>
        <dbReference type="SAM" id="MobiDB-lite"/>
    </source>
</evidence>
<evidence type="ECO:0000313" key="3">
    <source>
        <dbReference type="Proteomes" id="UP001141552"/>
    </source>
</evidence>
<feature type="region of interest" description="Disordered" evidence="1">
    <location>
        <begin position="195"/>
        <end position="246"/>
    </location>
</feature>